<evidence type="ECO:0000313" key="2">
    <source>
        <dbReference type="EMBL" id="KAK2662568.1"/>
    </source>
</evidence>
<keyword evidence="3" id="KW-1185">Reference proteome</keyword>
<dbReference type="Proteomes" id="UP001280121">
    <property type="component" value="Unassembled WGS sequence"/>
</dbReference>
<feature type="region of interest" description="Disordered" evidence="1">
    <location>
        <begin position="1"/>
        <end position="31"/>
    </location>
</feature>
<name>A0AAD9XNL4_9ROSI</name>
<comment type="caution">
    <text evidence="2">The sequence shown here is derived from an EMBL/GenBank/DDBJ whole genome shotgun (WGS) entry which is preliminary data.</text>
</comment>
<gene>
    <name evidence="2" type="ORF">Ddye_001142</name>
</gene>
<dbReference type="AlphaFoldDB" id="A0AAD9XNL4"/>
<protein>
    <submittedName>
        <fullName evidence="2">Uncharacterized protein</fullName>
    </submittedName>
</protein>
<evidence type="ECO:0000256" key="1">
    <source>
        <dbReference type="SAM" id="MobiDB-lite"/>
    </source>
</evidence>
<evidence type="ECO:0000313" key="3">
    <source>
        <dbReference type="Proteomes" id="UP001280121"/>
    </source>
</evidence>
<sequence>MDGAMTTMENYCYDDDDEQKRRKKRTKKEKKENWVFWGLEKELEVKSQFSTQKPKSDDAARQFQDEIQRASRRQTHVPCRAPSPENVPDQTRSNQMKPQLGLGTARFGKRAWTGRISWAGTPGPSRSTPLPLFIPHNLS</sequence>
<dbReference type="EMBL" id="JANJYI010000001">
    <property type="protein sequence ID" value="KAK2662568.1"/>
    <property type="molecule type" value="Genomic_DNA"/>
</dbReference>
<proteinExistence type="predicted"/>
<reference evidence="2" key="1">
    <citation type="journal article" date="2023" name="Plant J.">
        <title>Genome sequences and population genomics provide insights into the demographic history, inbreeding, and mutation load of two 'living fossil' tree species of Dipteronia.</title>
        <authorList>
            <person name="Feng Y."/>
            <person name="Comes H.P."/>
            <person name="Chen J."/>
            <person name="Zhu S."/>
            <person name="Lu R."/>
            <person name="Zhang X."/>
            <person name="Li P."/>
            <person name="Qiu J."/>
            <person name="Olsen K.M."/>
            <person name="Qiu Y."/>
        </authorList>
    </citation>
    <scope>NUCLEOTIDE SEQUENCE</scope>
    <source>
        <strain evidence="2">KIB01</strain>
    </source>
</reference>
<organism evidence="2 3">
    <name type="scientific">Dipteronia dyeriana</name>
    <dbReference type="NCBI Taxonomy" id="168575"/>
    <lineage>
        <taxon>Eukaryota</taxon>
        <taxon>Viridiplantae</taxon>
        <taxon>Streptophyta</taxon>
        <taxon>Embryophyta</taxon>
        <taxon>Tracheophyta</taxon>
        <taxon>Spermatophyta</taxon>
        <taxon>Magnoliopsida</taxon>
        <taxon>eudicotyledons</taxon>
        <taxon>Gunneridae</taxon>
        <taxon>Pentapetalae</taxon>
        <taxon>rosids</taxon>
        <taxon>malvids</taxon>
        <taxon>Sapindales</taxon>
        <taxon>Sapindaceae</taxon>
        <taxon>Hippocastanoideae</taxon>
        <taxon>Acereae</taxon>
        <taxon>Dipteronia</taxon>
    </lineage>
</organism>
<accession>A0AAD9XNL4</accession>
<feature type="region of interest" description="Disordered" evidence="1">
    <location>
        <begin position="68"/>
        <end position="139"/>
    </location>
</feature>
<feature type="compositionally biased region" description="Polar residues" evidence="1">
    <location>
        <begin position="88"/>
        <end position="97"/>
    </location>
</feature>